<evidence type="ECO:0000256" key="6">
    <source>
        <dbReference type="SAM" id="Phobius"/>
    </source>
</evidence>
<dbReference type="InterPro" id="IPR052159">
    <property type="entry name" value="Competence_DNA_uptake"/>
</dbReference>
<feature type="transmembrane region" description="Helical" evidence="6">
    <location>
        <begin position="395"/>
        <end position="412"/>
    </location>
</feature>
<dbReference type="InterPro" id="IPR004477">
    <property type="entry name" value="ComEC_N"/>
</dbReference>
<dbReference type="KEGG" id="llp:GH975_04245"/>
<protein>
    <submittedName>
        <fullName evidence="8">MBL fold metallo-hydrolase</fullName>
    </submittedName>
</protein>
<keyword evidence="5 6" id="KW-0472">Membrane</keyword>
<keyword evidence="8" id="KW-0378">Hydrolase</keyword>
<evidence type="ECO:0000259" key="7">
    <source>
        <dbReference type="SMART" id="SM00849"/>
    </source>
</evidence>
<dbReference type="SMART" id="SM00849">
    <property type="entry name" value="Lactamase_B"/>
    <property type="match status" value="1"/>
</dbReference>
<dbReference type="PANTHER" id="PTHR30619">
    <property type="entry name" value="DNA INTERNALIZATION/COMPETENCE PROTEIN COMEC/REC2"/>
    <property type="match status" value="1"/>
</dbReference>
<evidence type="ECO:0000256" key="4">
    <source>
        <dbReference type="ARBA" id="ARBA00022989"/>
    </source>
</evidence>
<evidence type="ECO:0000313" key="8">
    <source>
        <dbReference type="EMBL" id="QGG79825.1"/>
    </source>
</evidence>
<feature type="transmembrane region" description="Helical" evidence="6">
    <location>
        <begin position="299"/>
        <end position="316"/>
    </location>
</feature>
<dbReference type="PROSITE" id="PS51257">
    <property type="entry name" value="PROKAR_LIPOPROTEIN"/>
    <property type="match status" value="1"/>
</dbReference>
<feature type="transmembrane region" description="Helical" evidence="6">
    <location>
        <begin position="252"/>
        <end position="268"/>
    </location>
</feature>
<comment type="subcellular location">
    <subcellularLocation>
        <location evidence="1">Cell membrane</location>
        <topology evidence="1">Multi-pass membrane protein</topology>
    </subcellularLocation>
</comment>
<proteinExistence type="predicted"/>
<evidence type="ECO:0000256" key="5">
    <source>
        <dbReference type="ARBA" id="ARBA00023136"/>
    </source>
</evidence>
<keyword evidence="4 6" id="KW-1133">Transmembrane helix</keyword>
<dbReference type="PANTHER" id="PTHR30619:SF1">
    <property type="entry name" value="RECOMBINATION PROTEIN 2"/>
    <property type="match status" value="1"/>
</dbReference>
<dbReference type="SUPFAM" id="SSF56281">
    <property type="entry name" value="Metallo-hydrolase/oxidoreductase"/>
    <property type="match status" value="1"/>
</dbReference>
<name>A0A5Q2QFP5_9GAMM</name>
<dbReference type="Gene3D" id="3.60.15.10">
    <property type="entry name" value="Ribonuclease Z/Hydroxyacylglutathione hydrolase-like"/>
    <property type="match status" value="1"/>
</dbReference>
<organism evidence="8 9">
    <name type="scientific">Litorivicinus lipolyticus</name>
    <dbReference type="NCBI Taxonomy" id="418701"/>
    <lineage>
        <taxon>Bacteria</taxon>
        <taxon>Pseudomonadati</taxon>
        <taxon>Pseudomonadota</taxon>
        <taxon>Gammaproteobacteria</taxon>
        <taxon>Oceanospirillales</taxon>
        <taxon>Litorivicinaceae</taxon>
        <taxon>Litorivicinus</taxon>
    </lineage>
</organism>
<feature type="transmembrane region" description="Helical" evidence="6">
    <location>
        <begin position="371"/>
        <end position="390"/>
    </location>
</feature>
<dbReference type="RefSeq" id="WP_153713329.1">
    <property type="nucleotide sequence ID" value="NZ_CP045871.1"/>
</dbReference>
<gene>
    <name evidence="8" type="ORF">GH975_04245</name>
</gene>
<dbReference type="AlphaFoldDB" id="A0A5Q2QFP5"/>
<reference evidence="8 9" key="1">
    <citation type="submission" date="2019-11" db="EMBL/GenBank/DDBJ databases">
        <authorList>
            <person name="Khan S.A."/>
            <person name="Jeon C.O."/>
            <person name="Chun B.H."/>
        </authorList>
    </citation>
    <scope>NUCLEOTIDE SEQUENCE [LARGE SCALE GENOMIC DNA]</scope>
    <source>
        <strain evidence="8 9">IMCC 1097</strain>
    </source>
</reference>
<dbReference type="Proteomes" id="UP000388235">
    <property type="component" value="Chromosome"/>
</dbReference>
<evidence type="ECO:0000256" key="2">
    <source>
        <dbReference type="ARBA" id="ARBA00022475"/>
    </source>
</evidence>
<accession>A0A5Q2QFP5</accession>
<dbReference type="EMBL" id="CP045871">
    <property type="protein sequence ID" value="QGG79825.1"/>
    <property type="molecule type" value="Genomic_DNA"/>
</dbReference>
<dbReference type="GO" id="GO:0005886">
    <property type="term" value="C:plasma membrane"/>
    <property type="evidence" value="ECO:0007669"/>
    <property type="project" value="UniProtKB-SubCell"/>
</dbReference>
<keyword evidence="2" id="KW-1003">Cell membrane</keyword>
<dbReference type="InterPro" id="IPR001279">
    <property type="entry name" value="Metallo-B-lactamas"/>
</dbReference>
<feature type="transmembrane region" description="Helical" evidence="6">
    <location>
        <begin position="322"/>
        <end position="338"/>
    </location>
</feature>
<keyword evidence="3 6" id="KW-0812">Transmembrane</keyword>
<dbReference type="Pfam" id="PF03772">
    <property type="entry name" value="Competence"/>
    <property type="match status" value="1"/>
</dbReference>
<feature type="transmembrane region" description="Helical" evidence="6">
    <location>
        <begin position="221"/>
        <end position="240"/>
    </location>
</feature>
<feature type="transmembrane region" description="Helical" evidence="6">
    <location>
        <begin position="424"/>
        <end position="447"/>
    </location>
</feature>
<keyword evidence="9" id="KW-1185">Reference proteome</keyword>
<sequence length="702" mass="75347">MRLIRLAFVALAPAFVGPIPALIVLALACVGWLFGRGGRESLWLAALWTVQLTRLALDHQTLWPLNLSGAERSLNVRLESIATSRGQGFGPARVLDFQGDEVIGKRVWLSWTLARWQPAVGETWAIRARLKPLAYSPSLRGDPLANALGSGFFAKARLANGQPESVSAPAISDSLRAWLSRRLDHAGDDAAVLARAIAFGQRPDFDHTTWAAVEQSGLAHLFSPSGLHVGIAVALVVACWPSPARLIGGGGGQRWAWVVGAVFVWWLLPTRLPISRAALACLLWTVAQRTAVGFSAARIYWLVLLVCALIWPWLALQPGAQMSFLAVGWILIALQCPVPAWRRGLAMVMGLSASTAWAGLPLGLASVPSNLVWVPLLSLVGVPALVFGWLSDSWWAWNGFAEGLMTYLAWLPNYSLSMTQSLGLTLASVALLFPAAALLVVLIPCWVTARPAAQLSVYSVGAGQAITLVTANHAVVFDLGNAQPNRQGRIARELQPDLVRAGIRSLDLVLLSHGDADHAAGLDGFRARFGVAQLISGEPDGARGAGACYRGQQWQFDAVRVRVLWGGPPASKNAASCAVELTGAFGRIWILGDLPARQQWALARVEGVPRLTGLVAAHHGARDGFSSDLAALQSPDWVIFSQARLGRWAHPAPLVEETWRQGGADTWRTGSVGTVRINLSGEVGVVRPARESRWALGYWTSG</sequence>
<evidence type="ECO:0000256" key="3">
    <source>
        <dbReference type="ARBA" id="ARBA00022692"/>
    </source>
</evidence>
<evidence type="ECO:0000313" key="9">
    <source>
        <dbReference type="Proteomes" id="UP000388235"/>
    </source>
</evidence>
<dbReference type="InterPro" id="IPR036866">
    <property type="entry name" value="RibonucZ/Hydroxyglut_hydro"/>
</dbReference>
<dbReference type="GO" id="GO:0016787">
    <property type="term" value="F:hydrolase activity"/>
    <property type="evidence" value="ECO:0007669"/>
    <property type="project" value="UniProtKB-KW"/>
</dbReference>
<feature type="domain" description="Metallo-beta-lactamase" evidence="7">
    <location>
        <begin position="463"/>
        <end position="618"/>
    </location>
</feature>
<evidence type="ECO:0000256" key="1">
    <source>
        <dbReference type="ARBA" id="ARBA00004651"/>
    </source>
</evidence>
<dbReference type="OrthoDB" id="9761531at2"/>
<dbReference type="Pfam" id="PF00753">
    <property type="entry name" value="Lactamase_B"/>
    <property type="match status" value="1"/>
</dbReference>